<dbReference type="Proteomes" id="UP001050975">
    <property type="component" value="Unassembled WGS sequence"/>
</dbReference>
<protein>
    <submittedName>
        <fullName evidence="1">Uncharacterized protein</fullName>
    </submittedName>
</protein>
<proteinExistence type="predicted"/>
<accession>A0AAV3XKA9</accession>
<dbReference type="EMBL" id="BLAY01000106">
    <property type="protein sequence ID" value="GET41024.1"/>
    <property type="molecule type" value="Genomic_DNA"/>
</dbReference>
<evidence type="ECO:0000313" key="1">
    <source>
        <dbReference type="EMBL" id="GET41024.1"/>
    </source>
</evidence>
<sequence>MGNILYQPTFDDCRAPTTAEGTAWEIFCTSSDLMIGVPLQQLRARHGKYSVQALI</sequence>
<keyword evidence="2" id="KW-1185">Reference proteome</keyword>
<evidence type="ECO:0000313" key="2">
    <source>
        <dbReference type="Proteomes" id="UP001050975"/>
    </source>
</evidence>
<reference evidence="1" key="1">
    <citation type="submission" date="2019-10" db="EMBL/GenBank/DDBJ databases">
        <title>Draft genome sequece of Microseira wollei NIES-4236.</title>
        <authorList>
            <person name="Yamaguchi H."/>
            <person name="Suzuki S."/>
            <person name="Kawachi M."/>
        </authorList>
    </citation>
    <scope>NUCLEOTIDE SEQUENCE</scope>
    <source>
        <strain evidence="1">NIES-4236</strain>
    </source>
</reference>
<comment type="caution">
    <text evidence="1">The sequence shown here is derived from an EMBL/GenBank/DDBJ whole genome shotgun (WGS) entry which is preliminary data.</text>
</comment>
<name>A0AAV3XKA9_9CYAN</name>
<dbReference type="AlphaFoldDB" id="A0AAV3XKA9"/>
<gene>
    <name evidence="1" type="ORF">MiSe_58360</name>
</gene>
<organism evidence="1 2">
    <name type="scientific">Microseira wollei NIES-4236</name>
    <dbReference type="NCBI Taxonomy" id="2530354"/>
    <lineage>
        <taxon>Bacteria</taxon>
        <taxon>Bacillati</taxon>
        <taxon>Cyanobacteriota</taxon>
        <taxon>Cyanophyceae</taxon>
        <taxon>Oscillatoriophycideae</taxon>
        <taxon>Aerosakkonematales</taxon>
        <taxon>Aerosakkonemataceae</taxon>
        <taxon>Microseira</taxon>
    </lineage>
</organism>